<feature type="signal peptide" evidence="2">
    <location>
        <begin position="1"/>
        <end position="16"/>
    </location>
</feature>
<dbReference type="Gene3D" id="2.130.10.10">
    <property type="entry name" value="YVTN repeat-like/Quinoprotein amine dehydrogenase"/>
    <property type="match status" value="2"/>
</dbReference>
<reference evidence="4 5" key="1">
    <citation type="submission" date="2018-01" db="EMBL/GenBank/DDBJ databases">
        <title>A novel member of the phylum Bacteroidetes isolated from glacier ice.</title>
        <authorList>
            <person name="Liu Q."/>
            <person name="Xin Y.-H."/>
        </authorList>
    </citation>
    <scope>NUCLEOTIDE SEQUENCE [LARGE SCALE GENOMIC DNA]</scope>
    <source>
        <strain evidence="4 5">RB1R16</strain>
    </source>
</reference>
<dbReference type="InterPro" id="IPR011048">
    <property type="entry name" value="Haem_d1_sf"/>
</dbReference>
<evidence type="ECO:0000256" key="1">
    <source>
        <dbReference type="ARBA" id="ARBA00022737"/>
    </source>
</evidence>
<sequence length="506" mass="54489">MRGYPLCVFLLSAALAGIITSCVHKPYSQVITADGNFPQDVARIMVAKCAVSGCHNAASYHNASELRLDTWDALFNGGSSGAVVVPYNAENSPLLYFVNTNAANGPLATPTMPESTTAFPQSPLTTAEYTTLKNWIANGAPDKNGNIAFSSNPDTRQKIYITQQGCDLLAVIDAERHVVMRYIPIGASSAKVESPHCVRAANDGMHMYASFLNGDYVQKIDTRTDQLAGSANVGSLKANGSWNILYVAPADTAVVTSSWVGDGILAYLNSATMNVDPGRTLGGGSTLVYPHGITSNRTFDTFFVTAQYGNVIYKMSADGMMYKQLSLNGSPAFTSTDSTITAPNPHEILMAPDYSHYFVTCQTSNEVRVLDAHTDSVLAHISVGTLPQEMAWSTTVPYLFVSCMEDASTVSGMRGSVYAINYNTLETIAIYGDFYQPHGLAVDDQNGLLYVVCTNANPAGPAPHHATACSGRAGWYSIYDLHTLQPINNKRYQLTVMPYSAATRFK</sequence>
<dbReference type="RefSeq" id="WP_105038496.1">
    <property type="nucleotide sequence ID" value="NZ_PPSL01000002.1"/>
</dbReference>
<organism evidence="4 5">
    <name type="scientific">Flavipsychrobacter stenotrophus</name>
    <dbReference type="NCBI Taxonomy" id="2077091"/>
    <lineage>
        <taxon>Bacteria</taxon>
        <taxon>Pseudomonadati</taxon>
        <taxon>Bacteroidota</taxon>
        <taxon>Chitinophagia</taxon>
        <taxon>Chitinophagales</taxon>
        <taxon>Chitinophagaceae</taxon>
        <taxon>Flavipsychrobacter</taxon>
    </lineage>
</organism>
<dbReference type="InterPro" id="IPR001258">
    <property type="entry name" value="NHL_repeat"/>
</dbReference>
<comment type="caution">
    <text evidence="4">The sequence shown here is derived from an EMBL/GenBank/DDBJ whole genome shotgun (WGS) entry which is preliminary data.</text>
</comment>
<keyword evidence="2" id="KW-0732">Signal</keyword>
<evidence type="ECO:0000313" key="5">
    <source>
        <dbReference type="Proteomes" id="UP000239872"/>
    </source>
</evidence>
<dbReference type="PROSITE" id="PS51257">
    <property type="entry name" value="PROKAR_LIPOPROTEIN"/>
    <property type="match status" value="1"/>
</dbReference>
<dbReference type="PANTHER" id="PTHR47197">
    <property type="entry name" value="PROTEIN NIRF"/>
    <property type="match status" value="1"/>
</dbReference>
<dbReference type="EMBL" id="PPSL01000002">
    <property type="protein sequence ID" value="PQJ11616.1"/>
    <property type="molecule type" value="Genomic_DNA"/>
</dbReference>
<feature type="domain" description="Cytochrome C Planctomycete-type" evidence="3">
    <location>
        <begin position="53"/>
        <end position="100"/>
    </location>
</feature>
<dbReference type="InterPro" id="IPR011429">
    <property type="entry name" value="Cyt_c_Planctomycete-type"/>
</dbReference>
<keyword evidence="1" id="KW-0677">Repeat</keyword>
<dbReference type="Pfam" id="PF01436">
    <property type="entry name" value="NHL"/>
    <property type="match status" value="1"/>
</dbReference>
<gene>
    <name evidence="4" type="ORF">CJD36_007415</name>
</gene>
<feature type="chain" id="PRO_5015498737" description="Cytochrome C Planctomycete-type domain-containing protein" evidence="2">
    <location>
        <begin position="17"/>
        <end position="506"/>
    </location>
</feature>
<proteinExistence type="predicted"/>
<dbReference type="AlphaFoldDB" id="A0A2S7SYL1"/>
<dbReference type="InterPro" id="IPR015943">
    <property type="entry name" value="WD40/YVTN_repeat-like_dom_sf"/>
</dbReference>
<evidence type="ECO:0000259" key="3">
    <source>
        <dbReference type="Pfam" id="PF07635"/>
    </source>
</evidence>
<dbReference type="PANTHER" id="PTHR47197:SF3">
    <property type="entry name" value="DIHYDRO-HEME D1 DEHYDROGENASE"/>
    <property type="match status" value="1"/>
</dbReference>
<dbReference type="Pfam" id="PF07635">
    <property type="entry name" value="PSCyt1"/>
    <property type="match status" value="1"/>
</dbReference>
<accession>A0A2S7SYL1</accession>
<evidence type="ECO:0000313" key="4">
    <source>
        <dbReference type="EMBL" id="PQJ11616.1"/>
    </source>
</evidence>
<keyword evidence="5" id="KW-1185">Reference proteome</keyword>
<dbReference type="OrthoDB" id="1450284at2"/>
<dbReference type="Proteomes" id="UP000239872">
    <property type="component" value="Unassembled WGS sequence"/>
</dbReference>
<name>A0A2S7SYL1_9BACT</name>
<protein>
    <recommendedName>
        <fullName evidence="3">Cytochrome C Planctomycete-type domain-containing protein</fullName>
    </recommendedName>
</protein>
<evidence type="ECO:0000256" key="2">
    <source>
        <dbReference type="SAM" id="SignalP"/>
    </source>
</evidence>
<dbReference type="SUPFAM" id="SSF51004">
    <property type="entry name" value="C-terminal (heme d1) domain of cytochrome cd1-nitrite reductase"/>
    <property type="match status" value="1"/>
</dbReference>
<dbReference type="InterPro" id="IPR051200">
    <property type="entry name" value="Host-pathogen_enzymatic-act"/>
</dbReference>